<dbReference type="AlphaFoldDB" id="A0A6B2M332"/>
<dbReference type="CDD" id="cd02021">
    <property type="entry name" value="GntK"/>
    <property type="match status" value="1"/>
</dbReference>
<evidence type="ECO:0000256" key="3">
    <source>
        <dbReference type="ARBA" id="ARBA00012054"/>
    </source>
</evidence>
<comment type="catalytic activity">
    <reaction evidence="8">
        <text>D-gluconate + ATP = 6-phospho-D-gluconate + ADP + H(+)</text>
        <dbReference type="Rhea" id="RHEA:19433"/>
        <dbReference type="ChEBI" id="CHEBI:15378"/>
        <dbReference type="ChEBI" id="CHEBI:18391"/>
        <dbReference type="ChEBI" id="CHEBI:30616"/>
        <dbReference type="ChEBI" id="CHEBI:58759"/>
        <dbReference type="ChEBI" id="CHEBI:456216"/>
        <dbReference type="EC" id="2.7.1.12"/>
    </reaction>
</comment>
<protein>
    <recommendedName>
        <fullName evidence="3">gluconokinase</fullName>
        <ecNumber evidence="3">2.7.1.12</ecNumber>
    </recommendedName>
</protein>
<evidence type="ECO:0000256" key="1">
    <source>
        <dbReference type="ARBA" id="ARBA00004761"/>
    </source>
</evidence>
<dbReference type="PANTHER" id="PTHR43442:SF3">
    <property type="entry name" value="GLUCONOKINASE-RELATED"/>
    <property type="match status" value="1"/>
</dbReference>
<dbReference type="PANTHER" id="PTHR43442">
    <property type="entry name" value="GLUCONOKINASE-RELATED"/>
    <property type="match status" value="1"/>
</dbReference>
<dbReference type="Proteomes" id="UP000478417">
    <property type="component" value="Unassembled WGS sequence"/>
</dbReference>
<comment type="pathway">
    <text evidence="1">Carbohydrate acid metabolism.</text>
</comment>
<dbReference type="SUPFAM" id="SSF52540">
    <property type="entry name" value="P-loop containing nucleoside triphosphate hydrolases"/>
    <property type="match status" value="1"/>
</dbReference>
<dbReference type="GO" id="GO:0046316">
    <property type="term" value="F:gluconokinase activity"/>
    <property type="evidence" value="ECO:0007669"/>
    <property type="project" value="UniProtKB-EC"/>
</dbReference>
<evidence type="ECO:0000256" key="5">
    <source>
        <dbReference type="ARBA" id="ARBA00022741"/>
    </source>
</evidence>
<dbReference type="Gene3D" id="3.40.50.300">
    <property type="entry name" value="P-loop containing nucleotide triphosphate hydrolases"/>
    <property type="match status" value="1"/>
</dbReference>
<keyword evidence="10" id="KW-1185">Reference proteome</keyword>
<evidence type="ECO:0000256" key="8">
    <source>
        <dbReference type="ARBA" id="ARBA00048090"/>
    </source>
</evidence>
<reference evidence="9 10" key="1">
    <citation type="submission" date="2020-02" db="EMBL/GenBank/DDBJ databases">
        <title>Albibacoteraceae fam. nov., the first described family within the subdivision 4 Verrucomicrobia.</title>
        <authorList>
            <person name="Xi F."/>
        </authorList>
    </citation>
    <scope>NUCLEOTIDE SEQUENCE [LARGE SCALE GENOMIC DNA]</scope>
    <source>
        <strain evidence="9 10">CK1056</strain>
    </source>
</reference>
<evidence type="ECO:0000256" key="7">
    <source>
        <dbReference type="ARBA" id="ARBA00022840"/>
    </source>
</evidence>
<sequence length="205" mass="23322">MNFPTIIVGGICLTGKTTLIKRLTSRGGFDFKYIEGDDLHTKESIESMTFGRPLTDADRRIWKAKIGDIIRNREEGPVSIISCSALTRAFRDELRSYGEVRFIFLVFSRASAEKRAIKRLRDDWERLQREPSYRPHYFQPAIYPELLDGQYRDLQVPGGKNTPGEPEGDCFVVDLDQFPSGDSGPETDYASLAGQIADWLQVRKP</sequence>
<name>A0A6B2M332_9BACT</name>
<organism evidence="9 10">
    <name type="scientific">Oceanipulchritudo coccoides</name>
    <dbReference type="NCBI Taxonomy" id="2706888"/>
    <lineage>
        <taxon>Bacteria</taxon>
        <taxon>Pseudomonadati</taxon>
        <taxon>Verrucomicrobiota</taxon>
        <taxon>Opitutia</taxon>
        <taxon>Puniceicoccales</taxon>
        <taxon>Oceanipulchritudinaceae</taxon>
        <taxon>Oceanipulchritudo</taxon>
    </lineage>
</organism>
<evidence type="ECO:0000256" key="4">
    <source>
        <dbReference type="ARBA" id="ARBA00022679"/>
    </source>
</evidence>
<keyword evidence="7" id="KW-0067">ATP-binding</keyword>
<dbReference type="InterPro" id="IPR027417">
    <property type="entry name" value="P-loop_NTPase"/>
</dbReference>
<dbReference type="GO" id="GO:0005737">
    <property type="term" value="C:cytoplasm"/>
    <property type="evidence" value="ECO:0007669"/>
    <property type="project" value="TreeGrafter"/>
</dbReference>
<accession>A0A6B2M332</accession>
<dbReference type="EC" id="2.7.1.12" evidence="3"/>
<comment type="caution">
    <text evidence="9">The sequence shown here is derived from an EMBL/GenBank/DDBJ whole genome shotgun (WGS) entry which is preliminary data.</text>
</comment>
<comment type="similarity">
    <text evidence="2">Belongs to the gluconokinase GntK/GntV family.</text>
</comment>
<keyword evidence="4" id="KW-0808">Transferase</keyword>
<keyword evidence="5" id="KW-0547">Nucleotide-binding</keyword>
<dbReference type="InterPro" id="IPR006001">
    <property type="entry name" value="Therm_gnt_kin"/>
</dbReference>
<evidence type="ECO:0000256" key="2">
    <source>
        <dbReference type="ARBA" id="ARBA00008420"/>
    </source>
</evidence>
<gene>
    <name evidence="9" type="ORF">G0Q06_13225</name>
</gene>
<dbReference type="EMBL" id="JAAGNX010000003">
    <property type="protein sequence ID" value="NDV63421.1"/>
    <property type="molecule type" value="Genomic_DNA"/>
</dbReference>
<proteinExistence type="inferred from homology"/>
<evidence type="ECO:0000256" key="6">
    <source>
        <dbReference type="ARBA" id="ARBA00022777"/>
    </source>
</evidence>
<dbReference type="RefSeq" id="WP_163966974.1">
    <property type="nucleotide sequence ID" value="NZ_JAAGNX010000003.1"/>
</dbReference>
<dbReference type="GO" id="GO:0005524">
    <property type="term" value="F:ATP binding"/>
    <property type="evidence" value="ECO:0007669"/>
    <property type="project" value="UniProtKB-KW"/>
</dbReference>
<evidence type="ECO:0000313" key="9">
    <source>
        <dbReference type="EMBL" id="NDV63421.1"/>
    </source>
</evidence>
<evidence type="ECO:0000313" key="10">
    <source>
        <dbReference type="Proteomes" id="UP000478417"/>
    </source>
</evidence>
<keyword evidence="6" id="KW-0418">Kinase</keyword>
<dbReference type="GO" id="GO:0005975">
    <property type="term" value="P:carbohydrate metabolic process"/>
    <property type="evidence" value="ECO:0007669"/>
    <property type="project" value="InterPro"/>
</dbReference>